<evidence type="ECO:0000256" key="5">
    <source>
        <dbReference type="ARBA" id="ARBA00023136"/>
    </source>
</evidence>
<comment type="similarity">
    <text evidence="7">Belongs to the DHHC palmitoyltransferase family.</text>
</comment>
<evidence type="ECO:0000313" key="9">
    <source>
        <dbReference type="EMBL" id="CAK0904296.1"/>
    </source>
</evidence>
<feature type="transmembrane region" description="Helical" evidence="7">
    <location>
        <begin position="59"/>
        <end position="77"/>
    </location>
</feature>
<proteinExistence type="inferred from homology"/>
<evidence type="ECO:0000256" key="6">
    <source>
        <dbReference type="ARBA" id="ARBA00023315"/>
    </source>
</evidence>
<evidence type="ECO:0000313" key="10">
    <source>
        <dbReference type="Proteomes" id="UP001189429"/>
    </source>
</evidence>
<keyword evidence="2 7" id="KW-0808">Transferase</keyword>
<dbReference type="Pfam" id="PF01529">
    <property type="entry name" value="DHHC"/>
    <property type="match status" value="1"/>
</dbReference>
<dbReference type="PANTHER" id="PTHR22883">
    <property type="entry name" value="ZINC FINGER DHHC DOMAIN CONTAINING PROTEIN"/>
    <property type="match status" value="1"/>
</dbReference>
<dbReference type="InterPro" id="IPR039859">
    <property type="entry name" value="PFA4/ZDH16/20/ERF2-like"/>
</dbReference>
<feature type="domain" description="Palmitoyltransferase DHHC" evidence="8">
    <location>
        <begin position="122"/>
        <end position="190"/>
    </location>
</feature>
<evidence type="ECO:0000256" key="7">
    <source>
        <dbReference type="RuleBase" id="RU079119"/>
    </source>
</evidence>
<evidence type="ECO:0000256" key="4">
    <source>
        <dbReference type="ARBA" id="ARBA00022989"/>
    </source>
</evidence>
<keyword evidence="3 7" id="KW-0812">Transmembrane</keyword>
<reference evidence="9" key="1">
    <citation type="submission" date="2023-10" db="EMBL/GenBank/DDBJ databases">
        <authorList>
            <person name="Chen Y."/>
            <person name="Shah S."/>
            <person name="Dougan E. K."/>
            <person name="Thang M."/>
            <person name="Chan C."/>
        </authorList>
    </citation>
    <scope>NUCLEOTIDE SEQUENCE [LARGE SCALE GENOMIC DNA]</scope>
</reference>
<comment type="domain">
    <text evidence="7">The DHHC domain is required for palmitoyltransferase activity.</text>
</comment>
<name>A0ABN9XW71_9DINO</name>
<dbReference type="PROSITE" id="PS50216">
    <property type="entry name" value="DHHC"/>
    <property type="match status" value="1"/>
</dbReference>
<dbReference type="Proteomes" id="UP001189429">
    <property type="component" value="Unassembled WGS sequence"/>
</dbReference>
<comment type="subcellular location">
    <subcellularLocation>
        <location evidence="1">Membrane</location>
        <topology evidence="1">Multi-pass membrane protein</topology>
    </subcellularLocation>
</comment>
<gene>
    <name evidence="9" type="ORF">PCOR1329_LOCUS80370</name>
</gene>
<protein>
    <recommendedName>
        <fullName evidence="7">Palmitoyltransferase</fullName>
        <ecNumber evidence="7">2.3.1.225</ecNumber>
    </recommendedName>
</protein>
<evidence type="ECO:0000256" key="3">
    <source>
        <dbReference type="ARBA" id="ARBA00022692"/>
    </source>
</evidence>
<evidence type="ECO:0000256" key="2">
    <source>
        <dbReference type="ARBA" id="ARBA00022679"/>
    </source>
</evidence>
<keyword evidence="10" id="KW-1185">Reference proteome</keyword>
<comment type="catalytic activity">
    <reaction evidence="7">
        <text>L-cysteinyl-[protein] + hexadecanoyl-CoA = S-hexadecanoyl-L-cysteinyl-[protein] + CoA</text>
        <dbReference type="Rhea" id="RHEA:36683"/>
        <dbReference type="Rhea" id="RHEA-COMP:10131"/>
        <dbReference type="Rhea" id="RHEA-COMP:11032"/>
        <dbReference type="ChEBI" id="CHEBI:29950"/>
        <dbReference type="ChEBI" id="CHEBI:57287"/>
        <dbReference type="ChEBI" id="CHEBI:57379"/>
        <dbReference type="ChEBI" id="CHEBI:74151"/>
        <dbReference type="EC" id="2.3.1.225"/>
    </reaction>
</comment>
<dbReference type="EC" id="2.3.1.225" evidence="7"/>
<evidence type="ECO:0000256" key="1">
    <source>
        <dbReference type="ARBA" id="ARBA00004141"/>
    </source>
</evidence>
<evidence type="ECO:0000259" key="8">
    <source>
        <dbReference type="Pfam" id="PF01529"/>
    </source>
</evidence>
<feature type="transmembrane region" description="Helical" evidence="7">
    <location>
        <begin position="171"/>
        <end position="191"/>
    </location>
</feature>
<feature type="transmembrane region" description="Helical" evidence="7">
    <location>
        <begin position="24"/>
        <end position="47"/>
    </location>
</feature>
<keyword evidence="6 7" id="KW-0012">Acyltransferase</keyword>
<organism evidence="9 10">
    <name type="scientific">Prorocentrum cordatum</name>
    <dbReference type="NCBI Taxonomy" id="2364126"/>
    <lineage>
        <taxon>Eukaryota</taxon>
        <taxon>Sar</taxon>
        <taxon>Alveolata</taxon>
        <taxon>Dinophyceae</taxon>
        <taxon>Prorocentrales</taxon>
        <taxon>Prorocentraceae</taxon>
        <taxon>Prorocentrum</taxon>
    </lineage>
</organism>
<dbReference type="InterPro" id="IPR001594">
    <property type="entry name" value="Palmitoyltrfase_DHHC"/>
</dbReference>
<sequence>MPLATQMCRQIFHFVAVLCRSEPMLGICVVGGMCALLSGITFSVTAIESPENEFMQSCTRLGGPKVVMAILCVLYLLKLESAGEIKRSPRTCYPIPAEAGWPLRGRSLKGLSNITRVEGSSKDGTYCVRCLVWRPPKEHKPHHCNTCQRCVTGFDHHCGVFGRCIVNGNMVCFVTLIGLLFTGMCTAMVAVSTSSGSYREA</sequence>
<accession>A0ABN9XW71</accession>
<keyword evidence="4 7" id="KW-1133">Transmembrane helix</keyword>
<keyword evidence="5 7" id="KW-0472">Membrane</keyword>
<comment type="caution">
    <text evidence="9">The sequence shown here is derived from an EMBL/GenBank/DDBJ whole genome shotgun (WGS) entry which is preliminary data.</text>
</comment>
<dbReference type="EMBL" id="CAUYUJ010021383">
    <property type="protein sequence ID" value="CAK0904296.1"/>
    <property type="molecule type" value="Genomic_DNA"/>
</dbReference>